<organism evidence="1 2">
    <name type="scientific">Agrobacterium tumefaciens</name>
    <dbReference type="NCBI Taxonomy" id="358"/>
    <lineage>
        <taxon>Bacteria</taxon>
        <taxon>Pseudomonadati</taxon>
        <taxon>Pseudomonadota</taxon>
        <taxon>Alphaproteobacteria</taxon>
        <taxon>Hyphomicrobiales</taxon>
        <taxon>Rhizobiaceae</taxon>
        <taxon>Rhizobium/Agrobacterium group</taxon>
        <taxon>Agrobacterium</taxon>
        <taxon>Agrobacterium tumefaciens complex</taxon>
    </lineage>
</organism>
<sequence>MHDLNDLVDIGYHIPPMKDKGRHHVISQGQSPTFYRPEDLRDKGEGKTVWVDAFEKLVVALFWVTGKPVPYAFRTPDGLIRSLDAGCLKMLLNRNPPDLILICDHFGFIDTVEPSKRLKNLYDPIRSNLINRVYDAKPTD</sequence>
<comment type="caution">
    <text evidence="1">The sequence shown here is derived from an EMBL/GenBank/DDBJ whole genome shotgun (WGS) entry which is preliminary data.</text>
</comment>
<gene>
    <name evidence="1" type="ORF">RU07_16005</name>
</gene>
<dbReference type="OrthoDB" id="529575at2"/>
<evidence type="ECO:0000313" key="2">
    <source>
        <dbReference type="Proteomes" id="UP000035017"/>
    </source>
</evidence>
<evidence type="ECO:0000313" key="1">
    <source>
        <dbReference type="EMBL" id="KIQ01093.1"/>
    </source>
</evidence>
<protein>
    <submittedName>
        <fullName evidence="1">Uncharacterized protein</fullName>
    </submittedName>
</protein>
<dbReference type="EMBL" id="JXQV01000015">
    <property type="protein sequence ID" value="KIQ01093.1"/>
    <property type="molecule type" value="Genomic_DNA"/>
</dbReference>
<accession>A0A0D0KVF0</accession>
<dbReference type="AlphaFoldDB" id="A0A0D0KVF0"/>
<name>A0A0D0KVF0_AGRTU</name>
<proteinExistence type="predicted"/>
<dbReference type="Proteomes" id="UP000035017">
    <property type="component" value="Unassembled WGS sequence"/>
</dbReference>
<reference evidence="1 2" key="1">
    <citation type="submission" date="2014-12" db="EMBL/GenBank/DDBJ databases">
        <title>16Stimator: statistical estimation of ribosomal gene copy numbers from draft genome assemblies.</title>
        <authorList>
            <person name="Perisin M.A."/>
            <person name="Vetter M."/>
            <person name="Gilbert J.A."/>
            <person name="Bergelson J."/>
        </authorList>
    </citation>
    <scope>NUCLEOTIDE SEQUENCE [LARGE SCALE GENOMIC DNA]</scope>
    <source>
        <strain evidence="1 2">MEJ076</strain>
    </source>
</reference>